<evidence type="ECO:0000256" key="1">
    <source>
        <dbReference type="SAM" id="Phobius"/>
    </source>
</evidence>
<dbReference type="PANTHER" id="PTHR21666">
    <property type="entry name" value="PEPTIDASE-RELATED"/>
    <property type="match status" value="1"/>
</dbReference>
<sequence>MRLSTTTRRKPLFLLILTALLLCAGLCWYLVSRQADYYRNPLDIPLRLSANFGELREDHFHMGLDIRTRGQENLPVVAAAGGYVSRIIIEEERYGNALLIAHPNQTTTLYAHLNGFSDSLQAFIRSRQYRQEQWEQDIRLPPDRFPVSKGQFIGWSGNTGGSQGPHLHFELLDTKTGRNLDPLQTGLTGWDYTAPVITGLYWYNRGVSTYQEGGHYIPIRKKGEDTYQSEAAVVLVNSPLISLGIRAGDKHPEAQPLLGIKGAEVMVDGKTIHQHSLESFSAIDSRYINACIDYSRRAERDQFVQHLSTLPGNRMPGFEPNDGLIDLSDKKEHTLSIIVRDAGGNSARFEGRIRYTGKAVRRDKPSAPLLAPGKAVTLRRPFAEVRFSKLAFYDSVPFRLTASPSSHPLQASPRILLHGPGVPVHDSFLVQLPSTLPASHPLRHKIVLQLESGRHRLLVKPQWQGNRATARLDRLGTVQLLLDTMAPRIGQPQWKPVSTPKGREQVLYIECKDNLGRVASLRALLNGRWLLLERKDNCFMYRPDRYAAKGKGQLLLTATDVAGNSSSLRWEWRRE</sequence>
<dbReference type="InterPro" id="IPR016047">
    <property type="entry name" value="M23ase_b-sheet_dom"/>
</dbReference>
<organism evidence="3 4">
    <name type="scientific">Candidatus Pseudobacter hemicellulosilyticus</name>
    <dbReference type="NCBI Taxonomy" id="3121375"/>
    <lineage>
        <taxon>Bacteria</taxon>
        <taxon>Pseudomonadati</taxon>
        <taxon>Bacteroidota</taxon>
        <taxon>Chitinophagia</taxon>
        <taxon>Chitinophagales</taxon>
        <taxon>Chitinophagaceae</taxon>
        <taxon>Pseudobacter</taxon>
    </lineage>
</organism>
<gene>
    <name evidence="3" type="ORF">P0Y53_22880</name>
</gene>
<dbReference type="InterPro" id="IPR050570">
    <property type="entry name" value="Cell_wall_metabolism_enzyme"/>
</dbReference>
<proteinExistence type="predicted"/>
<protein>
    <submittedName>
        <fullName evidence="3">M23 family metallopeptidase</fullName>
    </submittedName>
</protein>
<keyword evidence="1" id="KW-0472">Membrane</keyword>
<dbReference type="Proteomes" id="UP001220610">
    <property type="component" value="Chromosome"/>
</dbReference>
<evidence type="ECO:0000313" key="3">
    <source>
        <dbReference type="EMBL" id="WEK35347.1"/>
    </source>
</evidence>
<dbReference type="GO" id="GO:0004222">
    <property type="term" value="F:metalloendopeptidase activity"/>
    <property type="evidence" value="ECO:0007669"/>
    <property type="project" value="TreeGrafter"/>
</dbReference>
<dbReference type="AlphaFoldDB" id="A0AAJ6BGJ5"/>
<keyword evidence="1" id="KW-0812">Transmembrane</keyword>
<dbReference type="Pfam" id="PF01551">
    <property type="entry name" value="Peptidase_M23"/>
    <property type="match status" value="1"/>
</dbReference>
<evidence type="ECO:0000313" key="4">
    <source>
        <dbReference type="Proteomes" id="UP001220610"/>
    </source>
</evidence>
<reference evidence="3" key="1">
    <citation type="submission" date="2023-03" db="EMBL/GenBank/DDBJ databases">
        <title>Andean soil-derived lignocellulolytic bacterial consortium as a source of novel taxa and putative plastic-active enzymes.</title>
        <authorList>
            <person name="Diaz-Garcia L."/>
            <person name="Chuvochina M."/>
            <person name="Feuerriegel G."/>
            <person name="Bunk B."/>
            <person name="Sproer C."/>
            <person name="Streit W.R."/>
            <person name="Rodriguez L.M."/>
            <person name="Overmann J."/>
            <person name="Jimenez D.J."/>
        </authorList>
    </citation>
    <scope>NUCLEOTIDE SEQUENCE</scope>
    <source>
        <strain evidence="3">MAG 7</strain>
    </source>
</reference>
<dbReference type="InterPro" id="IPR011055">
    <property type="entry name" value="Dup_hybrid_motif"/>
</dbReference>
<accession>A0AAJ6BGJ5</accession>
<dbReference type="EMBL" id="CP119311">
    <property type="protein sequence ID" value="WEK35347.1"/>
    <property type="molecule type" value="Genomic_DNA"/>
</dbReference>
<dbReference type="CDD" id="cd12797">
    <property type="entry name" value="M23_peptidase"/>
    <property type="match status" value="1"/>
</dbReference>
<dbReference type="Gene3D" id="2.70.70.10">
    <property type="entry name" value="Glucose Permease (Domain IIA)"/>
    <property type="match status" value="1"/>
</dbReference>
<feature type="transmembrane region" description="Helical" evidence="1">
    <location>
        <begin position="12"/>
        <end position="31"/>
    </location>
</feature>
<name>A0AAJ6BGJ5_9BACT</name>
<dbReference type="PANTHER" id="PTHR21666:SF270">
    <property type="entry name" value="MUREIN HYDROLASE ACTIVATOR ENVC"/>
    <property type="match status" value="1"/>
</dbReference>
<dbReference type="SUPFAM" id="SSF51261">
    <property type="entry name" value="Duplicated hybrid motif"/>
    <property type="match status" value="1"/>
</dbReference>
<feature type="domain" description="M23ase beta-sheet core" evidence="2">
    <location>
        <begin position="60"/>
        <end position="117"/>
    </location>
</feature>
<evidence type="ECO:0000259" key="2">
    <source>
        <dbReference type="Pfam" id="PF01551"/>
    </source>
</evidence>
<keyword evidence="1" id="KW-1133">Transmembrane helix</keyword>